<reference evidence="1 2" key="1">
    <citation type="submission" date="2014-04" db="EMBL/GenBank/DDBJ databases">
        <authorList>
            <consortium name="DOE Joint Genome Institute"/>
            <person name="Kuo A."/>
            <person name="Gay G."/>
            <person name="Dore J."/>
            <person name="Kohler A."/>
            <person name="Nagy L.G."/>
            <person name="Floudas D."/>
            <person name="Copeland A."/>
            <person name="Barry K.W."/>
            <person name="Cichocki N."/>
            <person name="Veneault-Fourrey C."/>
            <person name="LaButti K."/>
            <person name="Lindquist E.A."/>
            <person name="Lipzen A."/>
            <person name="Lundell T."/>
            <person name="Morin E."/>
            <person name="Murat C."/>
            <person name="Sun H."/>
            <person name="Tunlid A."/>
            <person name="Henrissat B."/>
            <person name="Grigoriev I.V."/>
            <person name="Hibbett D.S."/>
            <person name="Martin F."/>
            <person name="Nordberg H.P."/>
            <person name="Cantor M.N."/>
            <person name="Hua S.X."/>
        </authorList>
    </citation>
    <scope>NUCLEOTIDE SEQUENCE [LARGE SCALE GENOMIC DNA]</scope>
    <source>
        <strain evidence="2">h7</strain>
    </source>
</reference>
<evidence type="ECO:0008006" key="3">
    <source>
        <dbReference type="Google" id="ProtNLM"/>
    </source>
</evidence>
<dbReference type="EMBL" id="KN831821">
    <property type="protein sequence ID" value="KIM35398.1"/>
    <property type="molecule type" value="Genomic_DNA"/>
</dbReference>
<name>A0A0C2XBR9_HEBCY</name>
<organism evidence="1 2">
    <name type="scientific">Hebeloma cylindrosporum</name>
    <dbReference type="NCBI Taxonomy" id="76867"/>
    <lineage>
        <taxon>Eukaryota</taxon>
        <taxon>Fungi</taxon>
        <taxon>Dikarya</taxon>
        <taxon>Basidiomycota</taxon>
        <taxon>Agaricomycotina</taxon>
        <taxon>Agaricomycetes</taxon>
        <taxon>Agaricomycetidae</taxon>
        <taxon>Agaricales</taxon>
        <taxon>Agaricineae</taxon>
        <taxon>Hymenogastraceae</taxon>
        <taxon>Hebeloma</taxon>
    </lineage>
</organism>
<dbReference type="AlphaFoldDB" id="A0A0C2XBR9"/>
<evidence type="ECO:0000313" key="2">
    <source>
        <dbReference type="Proteomes" id="UP000053424"/>
    </source>
</evidence>
<sequence>MSEKVAFTISLPPQKIHTPVASDASPSTTRRVIYLKGVGPIVHDQGKSNKIVLEKVYDDRPAAGDPFDSLCTFVIAIGREKDAAKPSGLFDALLSKTDSTELPVFPSAKIKLDEKNQGAYVWAGAGGLVVTGASSSITFSDASEIVSHLAPGENLYLRITVRSKDHSDPSFIGDVESSPGMALLSPAKLGVVSPTGGALGRNIIPKSEAHQNLTEWRRVAIGRRPLQVTGRVGIFLKRWGLLPGVAQHWSICVGDYYHELVTIDDKNTIIYQNGKVEDETYELQDIGYTTFNDQALVESGRKSIQKMDMVYRMRDNNCQKFAIHLLNLVCLVGRERVVTSFGFAQETMGPEIKYSEETGEFEIEEVEMAPPKEEEPEVTICRDLFYVEEYVALAGSTTDIPYTLSEEEKTKVLDRALALMGGEFDD</sequence>
<protein>
    <recommendedName>
        <fullName evidence="3">PPPDE domain-containing protein</fullName>
    </recommendedName>
</protein>
<accession>A0A0C2XBR9</accession>
<gene>
    <name evidence="1" type="ORF">M413DRAFT_32516</name>
</gene>
<dbReference type="OrthoDB" id="2592984at2759"/>
<evidence type="ECO:0000313" key="1">
    <source>
        <dbReference type="EMBL" id="KIM35398.1"/>
    </source>
</evidence>
<keyword evidence="2" id="KW-1185">Reference proteome</keyword>
<proteinExistence type="predicted"/>
<dbReference type="Proteomes" id="UP000053424">
    <property type="component" value="Unassembled WGS sequence"/>
</dbReference>
<dbReference type="STRING" id="686832.A0A0C2XBR9"/>
<reference evidence="2" key="2">
    <citation type="submission" date="2015-01" db="EMBL/GenBank/DDBJ databases">
        <title>Evolutionary Origins and Diversification of the Mycorrhizal Mutualists.</title>
        <authorList>
            <consortium name="DOE Joint Genome Institute"/>
            <consortium name="Mycorrhizal Genomics Consortium"/>
            <person name="Kohler A."/>
            <person name="Kuo A."/>
            <person name="Nagy L.G."/>
            <person name="Floudas D."/>
            <person name="Copeland A."/>
            <person name="Barry K.W."/>
            <person name="Cichocki N."/>
            <person name="Veneault-Fourrey C."/>
            <person name="LaButti K."/>
            <person name="Lindquist E.A."/>
            <person name="Lipzen A."/>
            <person name="Lundell T."/>
            <person name="Morin E."/>
            <person name="Murat C."/>
            <person name="Riley R."/>
            <person name="Ohm R."/>
            <person name="Sun H."/>
            <person name="Tunlid A."/>
            <person name="Henrissat B."/>
            <person name="Grigoriev I.V."/>
            <person name="Hibbett D.S."/>
            <person name="Martin F."/>
        </authorList>
    </citation>
    <scope>NUCLEOTIDE SEQUENCE [LARGE SCALE GENOMIC DNA]</scope>
    <source>
        <strain evidence="2">h7</strain>
    </source>
</reference>
<dbReference type="HOGENOM" id="CLU_657290_0_0_1"/>